<gene>
    <name evidence="1" type="ORF">g.3030</name>
</gene>
<organism evidence="1">
    <name type="scientific">Clastoptera arizonana</name>
    <name type="common">Arizona spittle bug</name>
    <dbReference type="NCBI Taxonomy" id="38151"/>
    <lineage>
        <taxon>Eukaryota</taxon>
        <taxon>Metazoa</taxon>
        <taxon>Ecdysozoa</taxon>
        <taxon>Arthropoda</taxon>
        <taxon>Hexapoda</taxon>
        <taxon>Insecta</taxon>
        <taxon>Pterygota</taxon>
        <taxon>Neoptera</taxon>
        <taxon>Paraneoptera</taxon>
        <taxon>Hemiptera</taxon>
        <taxon>Auchenorrhyncha</taxon>
        <taxon>Cercopoidea</taxon>
        <taxon>Clastopteridae</taxon>
        <taxon>Clastoptera</taxon>
    </lineage>
</organism>
<feature type="non-terminal residue" evidence="1">
    <location>
        <position position="1"/>
    </location>
</feature>
<dbReference type="AlphaFoldDB" id="A0A1B6CVE7"/>
<dbReference type="EMBL" id="GEDC01019836">
    <property type="protein sequence ID" value="JAS17462.1"/>
    <property type="molecule type" value="Transcribed_RNA"/>
</dbReference>
<evidence type="ECO:0000313" key="1">
    <source>
        <dbReference type="EMBL" id="JAS17462.1"/>
    </source>
</evidence>
<accession>A0A1B6CVE7</accession>
<sequence>SNASVNSGVDGSYAVGGGSNASVNSGVGGSYSLPGSSTVGGGSYACIAGGNTCTLRGKSSGSKINAGFREVETTPQVLHVSEESSANESNARQGMTWKPVLKRRIRNSLDPVVEDYLQRCSALREEEELWTFYTYACCSMIWMDHDIQERVKQQVQNLIRNAHGEMRRRNGGLRSLLPKVPFLPARTSPL</sequence>
<proteinExistence type="predicted"/>
<name>A0A1B6CVE7_9HEMI</name>
<protein>
    <submittedName>
        <fullName evidence="1">Uncharacterized protein</fullName>
    </submittedName>
</protein>
<reference evidence="1" key="1">
    <citation type="submission" date="2015-12" db="EMBL/GenBank/DDBJ databases">
        <title>De novo transcriptome assembly of four potential Pierce s Disease insect vectors from Arizona vineyards.</title>
        <authorList>
            <person name="Tassone E.E."/>
        </authorList>
    </citation>
    <scope>NUCLEOTIDE SEQUENCE</scope>
</reference>